<gene>
    <name evidence="15" type="ORF">SAMN05421647_10878</name>
</gene>
<dbReference type="InterPro" id="IPR005944">
    <property type="entry name" value="Pro_iminopeptidase"/>
</dbReference>
<comment type="similarity">
    <text evidence="3 11 13">Belongs to the peptidase S33 family.</text>
</comment>
<evidence type="ECO:0000256" key="3">
    <source>
        <dbReference type="ARBA" id="ARBA00010088"/>
    </source>
</evidence>
<dbReference type="GO" id="GO:0004177">
    <property type="term" value="F:aminopeptidase activity"/>
    <property type="evidence" value="ECO:0007669"/>
    <property type="project" value="UniProtKB-UniRule"/>
</dbReference>
<dbReference type="GO" id="GO:0005737">
    <property type="term" value="C:cytoplasm"/>
    <property type="evidence" value="ECO:0007669"/>
    <property type="project" value="UniProtKB-SubCell"/>
</dbReference>
<feature type="active site" evidence="12">
    <location>
        <position position="265"/>
    </location>
</feature>
<dbReference type="InterPro" id="IPR029058">
    <property type="entry name" value="AB_hydrolase_fold"/>
</dbReference>
<dbReference type="InterPro" id="IPR000073">
    <property type="entry name" value="AB_hydrolase_1"/>
</dbReference>
<evidence type="ECO:0000256" key="2">
    <source>
        <dbReference type="ARBA" id="ARBA00004496"/>
    </source>
</evidence>
<dbReference type="Proteomes" id="UP000186895">
    <property type="component" value="Unassembled WGS sequence"/>
</dbReference>
<dbReference type="NCBIfam" id="TIGR01249">
    <property type="entry name" value="pro_imino_pep_1"/>
    <property type="match status" value="1"/>
</dbReference>
<evidence type="ECO:0000256" key="13">
    <source>
        <dbReference type="RuleBase" id="RU003421"/>
    </source>
</evidence>
<evidence type="ECO:0000256" key="9">
    <source>
        <dbReference type="ARBA" id="ARBA00022801"/>
    </source>
</evidence>
<keyword evidence="6 11" id="KW-0031">Aminopeptidase</keyword>
<evidence type="ECO:0000256" key="10">
    <source>
        <dbReference type="ARBA" id="ARBA00029605"/>
    </source>
</evidence>
<evidence type="ECO:0000256" key="1">
    <source>
        <dbReference type="ARBA" id="ARBA00001585"/>
    </source>
</evidence>
<dbReference type="SUPFAM" id="SSF53474">
    <property type="entry name" value="alpha/beta-Hydrolases"/>
    <property type="match status" value="1"/>
</dbReference>
<organism evidence="15 16">
    <name type="scientific">Marinobacterium stanieri</name>
    <dbReference type="NCBI Taxonomy" id="49186"/>
    <lineage>
        <taxon>Bacteria</taxon>
        <taxon>Pseudomonadati</taxon>
        <taxon>Pseudomonadota</taxon>
        <taxon>Gammaproteobacteria</taxon>
        <taxon>Oceanospirillales</taxon>
        <taxon>Oceanospirillaceae</taxon>
        <taxon>Marinobacterium</taxon>
    </lineage>
</organism>
<dbReference type="PIRSF" id="PIRSF006431">
    <property type="entry name" value="Pept_S33"/>
    <property type="match status" value="1"/>
</dbReference>
<feature type="active site" description="Proton donor" evidence="12">
    <location>
        <position position="293"/>
    </location>
</feature>
<feature type="active site" description="Nucleophile" evidence="12">
    <location>
        <position position="110"/>
    </location>
</feature>
<dbReference type="STRING" id="49186.SAMN05421647_10878"/>
<keyword evidence="7 11" id="KW-0963">Cytoplasm</keyword>
<accession>A0A1N6V750</accession>
<keyword evidence="9 11" id="KW-0378">Hydrolase</keyword>
<name>A0A1N6V750_9GAMM</name>
<dbReference type="EMBL" id="FTMN01000008">
    <property type="protein sequence ID" value="SIQ73665.1"/>
    <property type="molecule type" value="Genomic_DNA"/>
</dbReference>
<dbReference type="AlphaFoldDB" id="A0A1N6V750"/>
<dbReference type="PANTHER" id="PTHR43722">
    <property type="entry name" value="PROLINE IMINOPEPTIDASE"/>
    <property type="match status" value="1"/>
</dbReference>
<evidence type="ECO:0000256" key="4">
    <source>
        <dbReference type="ARBA" id="ARBA00012568"/>
    </source>
</evidence>
<reference evidence="15 16" key="1">
    <citation type="submission" date="2017-01" db="EMBL/GenBank/DDBJ databases">
        <authorList>
            <person name="Mah S.A."/>
            <person name="Swanson W.J."/>
            <person name="Moy G.W."/>
            <person name="Vacquier V.D."/>
        </authorList>
    </citation>
    <scope>NUCLEOTIDE SEQUENCE [LARGE SCALE GENOMIC DNA]</scope>
    <source>
        <strain evidence="15 16">DSM 7027</strain>
    </source>
</reference>
<dbReference type="RefSeq" id="WP_076464370.1">
    <property type="nucleotide sequence ID" value="NZ_FTMN01000008.1"/>
</dbReference>
<evidence type="ECO:0000256" key="5">
    <source>
        <dbReference type="ARBA" id="ARBA00021843"/>
    </source>
</evidence>
<keyword evidence="8 11" id="KW-0645">Protease</keyword>
<dbReference type="EC" id="3.4.11.5" evidence="4 11"/>
<evidence type="ECO:0000259" key="14">
    <source>
        <dbReference type="Pfam" id="PF00561"/>
    </source>
</evidence>
<dbReference type="Gene3D" id="3.40.50.1820">
    <property type="entry name" value="alpha/beta hydrolase"/>
    <property type="match status" value="1"/>
</dbReference>
<dbReference type="Pfam" id="PF00561">
    <property type="entry name" value="Abhydrolase_1"/>
    <property type="match status" value="1"/>
</dbReference>
<keyword evidence="16" id="KW-1185">Reference proteome</keyword>
<comment type="subcellular location">
    <subcellularLocation>
        <location evidence="2 11">Cytoplasm</location>
    </subcellularLocation>
</comment>
<evidence type="ECO:0000256" key="7">
    <source>
        <dbReference type="ARBA" id="ARBA00022490"/>
    </source>
</evidence>
<protein>
    <recommendedName>
        <fullName evidence="5 11">Proline iminopeptidase</fullName>
        <shortName evidence="11">PIP</shortName>
        <ecNumber evidence="4 11">3.4.11.5</ecNumber>
    </recommendedName>
    <alternativeName>
        <fullName evidence="10 11">Prolyl aminopeptidase</fullName>
    </alternativeName>
</protein>
<comment type="catalytic activity">
    <reaction evidence="1 11 13">
        <text>Release of N-terminal proline from a peptide.</text>
        <dbReference type="EC" id="3.4.11.5"/>
    </reaction>
</comment>
<feature type="domain" description="AB hydrolase-1" evidence="14">
    <location>
        <begin position="36"/>
        <end position="297"/>
    </location>
</feature>
<evidence type="ECO:0000256" key="12">
    <source>
        <dbReference type="PIRSR" id="PIRSR006431-1"/>
    </source>
</evidence>
<evidence type="ECO:0000256" key="8">
    <source>
        <dbReference type="ARBA" id="ARBA00022670"/>
    </source>
</evidence>
<dbReference type="InterPro" id="IPR002410">
    <property type="entry name" value="Peptidase_S33"/>
</dbReference>
<dbReference type="GO" id="GO:0006508">
    <property type="term" value="P:proteolysis"/>
    <property type="evidence" value="ECO:0007669"/>
    <property type="project" value="UniProtKB-KW"/>
</dbReference>
<evidence type="ECO:0000313" key="16">
    <source>
        <dbReference type="Proteomes" id="UP000186895"/>
    </source>
</evidence>
<proteinExistence type="inferred from homology"/>
<dbReference type="PRINTS" id="PR00111">
    <property type="entry name" value="ABHYDROLASE"/>
</dbReference>
<dbReference type="eggNOG" id="COG0596">
    <property type="taxonomic scope" value="Bacteria"/>
</dbReference>
<evidence type="ECO:0000313" key="15">
    <source>
        <dbReference type="EMBL" id="SIQ73665.1"/>
    </source>
</evidence>
<evidence type="ECO:0000256" key="11">
    <source>
        <dbReference type="PIRNR" id="PIRNR006431"/>
    </source>
</evidence>
<evidence type="ECO:0000256" key="6">
    <source>
        <dbReference type="ARBA" id="ARBA00022438"/>
    </source>
</evidence>
<dbReference type="PANTHER" id="PTHR43722:SF1">
    <property type="entry name" value="PROLINE IMINOPEPTIDASE"/>
    <property type="match status" value="1"/>
</dbReference>
<sequence length="316" mass="35875">MRILYPEIGHNHEYYLEVGQGHTLYVEESGNPNGIPVLFVHGGPGGGCGPVHRRYFNPERYRIILFDQRGCGRSTPHATLDDNTTSNLVADMERIREFLSIEQWLLFGGSWGSTLSLVYAETHPERTLGLILRGIFLCRDRDIQWFYQQGASALFPDYWQDYLALIPTEEHGDLLNAYYQRLTSNNELAQMQAAKAWSIWEGRCSTLTPNPSVVDHFGDPHFALAMARIEAHYFIHKAFLEPNQILRDADKLTDIPITIVHGRYDMVCPLEQAWALQQAAPHAELHIVREAGHSALEPGIIDNLVHATDRFAERSA</sequence>
<dbReference type="PRINTS" id="PR00793">
    <property type="entry name" value="PROAMNOPTASE"/>
</dbReference>